<dbReference type="PATRIC" id="fig|1352936.5.peg.420"/>
<dbReference type="HOGENOM" id="CLU_046702_1_0_11"/>
<organism evidence="5 6">
    <name type="scientific">Streptomyces roseochromogenus subsp. oscitans DS 12.976</name>
    <dbReference type="NCBI Taxonomy" id="1352936"/>
    <lineage>
        <taxon>Bacteria</taxon>
        <taxon>Bacillati</taxon>
        <taxon>Actinomycetota</taxon>
        <taxon>Actinomycetes</taxon>
        <taxon>Kitasatosporales</taxon>
        <taxon>Streptomycetaceae</taxon>
        <taxon>Streptomyces</taxon>
    </lineage>
</organism>
<evidence type="ECO:0000256" key="1">
    <source>
        <dbReference type="ARBA" id="ARBA00022723"/>
    </source>
</evidence>
<dbReference type="PANTHER" id="PTHR40447:SF1">
    <property type="entry name" value="ANAEROBIC SULFITE REDUCTASE SUBUNIT A"/>
    <property type="match status" value="1"/>
</dbReference>
<name>V6KWE4_STRRC</name>
<comment type="caution">
    <text evidence="5">The sequence shown here is derived from an EMBL/GenBank/DDBJ whole genome shotgun (WGS) entry which is preliminary data.</text>
</comment>
<evidence type="ECO:0000313" key="6">
    <source>
        <dbReference type="Proteomes" id="UP000017984"/>
    </source>
</evidence>
<dbReference type="EMBL" id="AWQX01000009">
    <property type="protein sequence ID" value="EST36457.1"/>
    <property type="molecule type" value="Genomic_DNA"/>
</dbReference>
<dbReference type="GO" id="GO:0051536">
    <property type="term" value="F:iron-sulfur cluster binding"/>
    <property type="evidence" value="ECO:0007669"/>
    <property type="project" value="UniProtKB-KW"/>
</dbReference>
<dbReference type="STRING" id="1352936.M878_01875"/>
<evidence type="ECO:0000256" key="2">
    <source>
        <dbReference type="ARBA" id="ARBA00023004"/>
    </source>
</evidence>
<evidence type="ECO:0000259" key="4">
    <source>
        <dbReference type="PROSITE" id="PS51379"/>
    </source>
</evidence>
<keyword evidence="2" id="KW-0408">Iron</keyword>
<feature type="domain" description="4Fe-4S ferredoxin-type" evidence="4">
    <location>
        <begin position="265"/>
        <end position="296"/>
    </location>
</feature>
<accession>V6KWE4</accession>
<keyword evidence="1" id="KW-0479">Metal-binding</keyword>
<gene>
    <name evidence="5" type="ORF">M878_01875</name>
</gene>
<keyword evidence="3" id="KW-0411">Iron-sulfur</keyword>
<dbReference type="Proteomes" id="UP000017984">
    <property type="component" value="Chromosome"/>
</dbReference>
<dbReference type="AlphaFoldDB" id="V6KWE4"/>
<dbReference type="RefSeq" id="WP_023544408.1">
    <property type="nucleotide sequence ID" value="NZ_CM002285.1"/>
</dbReference>
<dbReference type="PANTHER" id="PTHR40447">
    <property type="entry name" value="ANAEROBIC SULFITE REDUCTASE SUBUNIT A"/>
    <property type="match status" value="1"/>
</dbReference>
<feature type="domain" description="4Fe-4S ferredoxin-type" evidence="4">
    <location>
        <begin position="346"/>
        <end position="374"/>
    </location>
</feature>
<reference evidence="5 6" key="1">
    <citation type="journal article" date="2014" name="Genome Announc.">
        <title>Draft Genome Sequence of Streptomyces roseochromogenes subsp. oscitans DS 12.976, Producer of the Aminocoumarin Antibiotic Clorobiocin.</title>
        <authorList>
            <person name="Ruckert C."/>
            <person name="Kalinowski J."/>
            <person name="Heide L."/>
            <person name="Apel A.K."/>
        </authorList>
    </citation>
    <scope>NUCLEOTIDE SEQUENCE [LARGE SCALE GENOMIC DNA]</scope>
    <source>
        <strain evidence="5 6">DS 12.976</strain>
    </source>
</reference>
<evidence type="ECO:0000313" key="5">
    <source>
        <dbReference type="EMBL" id="EST36457.1"/>
    </source>
</evidence>
<sequence length="399" mass="42541">MSTDADVNASAPAGTDGLVMGKDGMAALVDVLIGRGFTVIGPTVRDGAIVLAELGSADELPYGWGVELEAGRYRLRERSDGAAFANAAGPQSWKSFLHPSRVREWSADRVEGQLVFEADQAPPPRYAFLGVRPCDLRAIAVQDRVLTGGAHRDPGYDGRRSGALLIAVECTEPGATCFCVSMNTGPAAGPGYDLVMTEVADDDGHRFWIRGGSQEGAEILAELPGRPADPQTQEAARAGVTAAADRMGRTMPEADLRELMAGTLDAPRWDDVAGRCLTCGNCTMVCPTCFCTTTEDVTDLTGDHAERWRLWDSCFDLDFSHLHGGPVRASSRSRYRQWMTHKLGTWYDQFGSSGCVGCGRCIVWCPVGIDITEEAAALHDWAASTGSPEPDPAGGDGTP</sequence>
<dbReference type="GO" id="GO:0046872">
    <property type="term" value="F:metal ion binding"/>
    <property type="evidence" value="ECO:0007669"/>
    <property type="project" value="UniProtKB-KW"/>
</dbReference>
<dbReference type="PROSITE" id="PS00198">
    <property type="entry name" value="4FE4S_FER_1"/>
    <property type="match status" value="2"/>
</dbReference>
<evidence type="ECO:0000256" key="3">
    <source>
        <dbReference type="ARBA" id="ARBA00023014"/>
    </source>
</evidence>
<dbReference type="PROSITE" id="PS51379">
    <property type="entry name" value="4FE4S_FER_2"/>
    <property type="match status" value="2"/>
</dbReference>
<dbReference type="Pfam" id="PF17179">
    <property type="entry name" value="Fer4_22"/>
    <property type="match status" value="1"/>
</dbReference>
<protein>
    <submittedName>
        <fullName evidence="5">4Fe-4S ferredoxin</fullName>
    </submittedName>
</protein>
<dbReference type="SUPFAM" id="SSF46548">
    <property type="entry name" value="alpha-helical ferredoxin"/>
    <property type="match status" value="1"/>
</dbReference>
<dbReference type="InterPro" id="IPR017900">
    <property type="entry name" value="4Fe4S_Fe_S_CS"/>
</dbReference>
<dbReference type="InterPro" id="IPR017896">
    <property type="entry name" value="4Fe4S_Fe-S-bd"/>
</dbReference>
<proteinExistence type="predicted"/>
<keyword evidence="6" id="KW-1185">Reference proteome</keyword>
<dbReference type="OrthoDB" id="9795302at2"/>